<organism evidence="2 3">
    <name type="scientific">Streptomyces griseiscabiei</name>
    <dbReference type="NCBI Taxonomy" id="2993540"/>
    <lineage>
        <taxon>Bacteria</taxon>
        <taxon>Bacillati</taxon>
        <taxon>Actinomycetota</taxon>
        <taxon>Actinomycetes</taxon>
        <taxon>Kitasatosporales</taxon>
        <taxon>Streptomycetaceae</taxon>
        <taxon>Streptomyces</taxon>
    </lineage>
</organism>
<feature type="compositionally biased region" description="Low complexity" evidence="1">
    <location>
        <begin position="63"/>
        <end position="74"/>
    </location>
</feature>
<dbReference type="Proteomes" id="UP001271723">
    <property type="component" value="Unassembled WGS sequence"/>
</dbReference>
<feature type="region of interest" description="Disordered" evidence="1">
    <location>
        <begin position="1"/>
        <end position="168"/>
    </location>
</feature>
<evidence type="ECO:0000313" key="3">
    <source>
        <dbReference type="Proteomes" id="UP001271723"/>
    </source>
</evidence>
<reference evidence="2 3" key="1">
    <citation type="journal article" date="2023" name="Microb. Genom.">
        <title>Mesoterricola silvestris gen. nov., sp. nov., Mesoterricola sediminis sp. nov., Geothrix oryzae sp. nov., Geothrix edaphica sp. nov., Geothrix rubra sp. nov., and Geothrix limicola sp. nov., six novel members of Acidobacteriota isolated from soils.</title>
        <authorList>
            <person name="Weisberg A.J."/>
            <person name="Pearce E."/>
            <person name="Kramer C.G."/>
            <person name="Chang J.H."/>
            <person name="Clarke C.R."/>
        </authorList>
    </citation>
    <scope>NUCLEOTIDE SEQUENCE [LARGE SCALE GENOMIC DNA]</scope>
    <source>
        <strain evidence="2 3">NRRL_B-2795</strain>
    </source>
</reference>
<evidence type="ECO:0000256" key="1">
    <source>
        <dbReference type="SAM" id="MobiDB-lite"/>
    </source>
</evidence>
<gene>
    <name evidence="2" type="ORF">PV517_07290</name>
</gene>
<feature type="compositionally biased region" description="Polar residues" evidence="1">
    <location>
        <begin position="156"/>
        <end position="168"/>
    </location>
</feature>
<feature type="compositionally biased region" description="Low complexity" evidence="1">
    <location>
        <begin position="112"/>
        <end position="123"/>
    </location>
</feature>
<comment type="caution">
    <text evidence="2">The sequence shown here is derived from an EMBL/GenBank/DDBJ whole genome shotgun (WGS) entry which is preliminary data.</text>
</comment>
<accession>A0ABU4KYW1</accession>
<protein>
    <submittedName>
        <fullName evidence="2">Uncharacterized protein</fullName>
    </submittedName>
</protein>
<proteinExistence type="predicted"/>
<feature type="compositionally biased region" description="Basic and acidic residues" evidence="1">
    <location>
        <begin position="135"/>
        <end position="144"/>
    </location>
</feature>
<keyword evidence="3" id="KW-1185">Reference proteome</keyword>
<evidence type="ECO:0000313" key="2">
    <source>
        <dbReference type="EMBL" id="MDX2908508.1"/>
    </source>
</evidence>
<dbReference type="EMBL" id="JARAVY010000002">
    <property type="protein sequence ID" value="MDX2908508.1"/>
    <property type="molecule type" value="Genomic_DNA"/>
</dbReference>
<name>A0ABU4KYW1_9ACTN</name>
<dbReference type="RefSeq" id="WP_267299473.1">
    <property type="nucleotide sequence ID" value="NZ_JAGJBZ010000002.1"/>
</dbReference>
<sequence>MSEAVSESADPVSHPVDPADALGPAGVRPPPPGTPLAADVPGTAAQAPDVPGTAPQAPRGLDAPEAPEAPHAPAGFAGLTRSTCVDAPGPPCPRGPPAALAGSAGTPGDSEAPGVRGAPDDPGAPGPRGGLRTVSDAEAKRSSRESAATEGPVSPLASSYNCRHQSSS</sequence>